<dbReference type="Pfam" id="PF01425">
    <property type="entry name" value="Amidase"/>
    <property type="match status" value="1"/>
</dbReference>
<protein>
    <submittedName>
        <fullName evidence="2">Amidase</fullName>
    </submittedName>
</protein>
<dbReference type="Proteomes" id="UP000887320">
    <property type="component" value="Unassembled WGS sequence"/>
</dbReference>
<dbReference type="GO" id="GO:0003824">
    <property type="term" value="F:catalytic activity"/>
    <property type="evidence" value="ECO:0007669"/>
    <property type="project" value="InterPro"/>
</dbReference>
<accession>A0A8X8GF46</accession>
<dbReference type="EMBL" id="JAHWXT010000001">
    <property type="protein sequence ID" value="MCF0262950.1"/>
    <property type="molecule type" value="Genomic_DNA"/>
</dbReference>
<dbReference type="PANTHER" id="PTHR11895:SF176">
    <property type="entry name" value="AMIDASE AMID-RELATED"/>
    <property type="match status" value="1"/>
</dbReference>
<dbReference type="RefSeq" id="WP_234622426.1">
    <property type="nucleotide sequence ID" value="NZ_JAHWXT010000001.1"/>
</dbReference>
<reference evidence="2" key="1">
    <citation type="submission" date="2021-07" db="EMBL/GenBank/DDBJ databases">
        <authorList>
            <person name="Fernandez M."/>
            <person name="Pereira P."/>
            <person name="Torres Tejerizo G.A."/>
            <person name="Gonzalez P."/>
            <person name="Agostini E."/>
        </authorList>
    </citation>
    <scope>NUCLEOTIDE SEQUENCE</scope>
    <source>
        <strain evidence="2">SFC 500-1A</strain>
    </source>
</reference>
<comment type="caution">
    <text evidence="2">The sequence shown here is derived from an EMBL/GenBank/DDBJ whole genome shotgun (WGS) entry which is preliminary data.</text>
</comment>
<evidence type="ECO:0000259" key="1">
    <source>
        <dbReference type="Pfam" id="PF01425"/>
    </source>
</evidence>
<dbReference type="PANTHER" id="PTHR11895">
    <property type="entry name" value="TRANSAMIDASE"/>
    <property type="match status" value="1"/>
</dbReference>
<sequence length="454" mass="50431">MLTCPVKGYFSELDVEQIAKMLRSKEITAKALTQQSLNSINQHKALNAFCYIDDEYAIQQAEYADELFNQGIDLSPLQGIPVAIKDNIETAQLITSMGSNFFKNYLPEVDAECVQQLKALGAVIIGKTNTHEFAYGPTGDISAHGATKNPWDLAKISGGSSCGSAVAVAAGLVPIAIGTDTGGSIRIPASLTGVVGFKPTYQQFSMKGVFPLSKSLDHLGILAKSAQDIDLVISLLTQENYQQSHQVVSNTLATRSPKLGWVSIDNFIENYDYPLYQKLKQHVFSLWSNQIDEVSSALTAFKDIHRYFYAIQNSEAYAIHHHQVEHSPALFQKDVLERLLQAKETKGWEYVSALDFQKKYQEDLTKIFDHYDYLIMPTLPIQATDLYQKDLYLNGAFINIKSALLSLTNIWNFLGNPVLNVPLCHENKMPIGIQIIGAKKSDRHLLAFAVNNGF</sequence>
<dbReference type="SUPFAM" id="SSF75304">
    <property type="entry name" value="Amidase signature (AS) enzymes"/>
    <property type="match status" value="1"/>
</dbReference>
<evidence type="ECO:0000313" key="3">
    <source>
        <dbReference type="Proteomes" id="UP000887320"/>
    </source>
</evidence>
<proteinExistence type="predicted"/>
<dbReference type="InterPro" id="IPR036928">
    <property type="entry name" value="AS_sf"/>
</dbReference>
<dbReference type="AlphaFoldDB" id="A0A8X8GF46"/>
<evidence type="ECO:0000313" key="2">
    <source>
        <dbReference type="EMBL" id="MCF0262950.1"/>
    </source>
</evidence>
<name>A0A8X8GF46_ACIGI</name>
<dbReference type="InterPro" id="IPR023631">
    <property type="entry name" value="Amidase_dom"/>
</dbReference>
<feature type="domain" description="Amidase" evidence="1">
    <location>
        <begin position="32"/>
        <end position="446"/>
    </location>
</feature>
<gene>
    <name evidence="2" type="ORF">KW868_00470</name>
</gene>
<organism evidence="2 3">
    <name type="scientific">Acinetobacter guillouiae</name>
    <name type="common">Acinetobacter genomosp. 11</name>
    <dbReference type="NCBI Taxonomy" id="106649"/>
    <lineage>
        <taxon>Bacteria</taxon>
        <taxon>Pseudomonadati</taxon>
        <taxon>Pseudomonadota</taxon>
        <taxon>Gammaproteobacteria</taxon>
        <taxon>Moraxellales</taxon>
        <taxon>Moraxellaceae</taxon>
        <taxon>Acinetobacter</taxon>
    </lineage>
</organism>
<dbReference type="InterPro" id="IPR000120">
    <property type="entry name" value="Amidase"/>
</dbReference>
<dbReference type="Gene3D" id="3.90.1300.10">
    <property type="entry name" value="Amidase signature (AS) domain"/>
    <property type="match status" value="1"/>
</dbReference>